<dbReference type="InterPro" id="IPR043129">
    <property type="entry name" value="ATPase_NBD"/>
</dbReference>
<protein>
    <submittedName>
        <fullName evidence="2">Kanosamine 6-kinase</fullName>
    </submittedName>
</protein>
<name>A0A495JTP6_9ACTN</name>
<dbReference type="PANTHER" id="PTHR18964">
    <property type="entry name" value="ROK (REPRESSOR, ORF, KINASE) FAMILY"/>
    <property type="match status" value="1"/>
</dbReference>
<comment type="similarity">
    <text evidence="1">Belongs to the ROK (NagC/XylR) family.</text>
</comment>
<accession>A0A495JTP6</accession>
<dbReference type="RefSeq" id="WP_121160007.1">
    <property type="nucleotide sequence ID" value="NZ_RBKT01000001.1"/>
</dbReference>
<proteinExistence type="inferred from homology"/>
<dbReference type="GO" id="GO:0016301">
    <property type="term" value="F:kinase activity"/>
    <property type="evidence" value="ECO:0007669"/>
    <property type="project" value="UniProtKB-KW"/>
</dbReference>
<reference evidence="2 3" key="1">
    <citation type="submission" date="2018-10" db="EMBL/GenBank/DDBJ databases">
        <title>Sequencing the genomes of 1000 actinobacteria strains.</title>
        <authorList>
            <person name="Klenk H.-P."/>
        </authorList>
    </citation>
    <scope>NUCLEOTIDE SEQUENCE [LARGE SCALE GENOMIC DNA]</scope>
    <source>
        <strain evidence="2 3">DSM 45175</strain>
    </source>
</reference>
<evidence type="ECO:0000313" key="3">
    <source>
        <dbReference type="Proteomes" id="UP000277671"/>
    </source>
</evidence>
<keyword evidence="2" id="KW-0808">Transferase</keyword>
<dbReference type="EMBL" id="RBKT01000001">
    <property type="protein sequence ID" value="RKR91918.1"/>
    <property type="molecule type" value="Genomic_DNA"/>
</dbReference>
<dbReference type="PANTHER" id="PTHR18964:SF149">
    <property type="entry name" value="BIFUNCTIONAL UDP-N-ACETYLGLUCOSAMINE 2-EPIMERASE_N-ACETYLMANNOSAMINE KINASE"/>
    <property type="match status" value="1"/>
</dbReference>
<comment type="caution">
    <text evidence="2">The sequence shown here is derived from an EMBL/GenBank/DDBJ whole genome shotgun (WGS) entry which is preliminary data.</text>
</comment>
<evidence type="ECO:0000256" key="1">
    <source>
        <dbReference type="ARBA" id="ARBA00006479"/>
    </source>
</evidence>
<dbReference type="InterPro" id="IPR000600">
    <property type="entry name" value="ROK"/>
</dbReference>
<dbReference type="SUPFAM" id="SSF53067">
    <property type="entry name" value="Actin-like ATPase domain"/>
    <property type="match status" value="1"/>
</dbReference>
<gene>
    <name evidence="2" type="ORF">BDK92_6349</name>
</gene>
<organism evidence="2 3">
    <name type="scientific">Micromonospora pisi</name>
    <dbReference type="NCBI Taxonomy" id="589240"/>
    <lineage>
        <taxon>Bacteria</taxon>
        <taxon>Bacillati</taxon>
        <taxon>Actinomycetota</taxon>
        <taxon>Actinomycetes</taxon>
        <taxon>Micromonosporales</taxon>
        <taxon>Micromonosporaceae</taxon>
        <taxon>Micromonospora</taxon>
    </lineage>
</organism>
<dbReference type="AlphaFoldDB" id="A0A495JTP6"/>
<evidence type="ECO:0000313" key="2">
    <source>
        <dbReference type="EMBL" id="RKR91918.1"/>
    </source>
</evidence>
<dbReference type="Pfam" id="PF00480">
    <property type="entry name" value="ROK"/>
    <property type="match status" value="1"/>
</dbReference>
<keyword evidence="3" id="KW-1185">Reference proteome</keyword>
<keyword evidence="2" id="KW-0418">Kinase</keyword>
<sequence>MAYLGVDVGGSKVALRMLTEHHGEYEAFLRWPSADGVGQDLEALGRCVRDLLRRCDEPVISVGVAMPATVGRSGQVLAWPNRPHWQGLWLGEALAPLFPGADVCWADDGDLAALAEARTMNQADLLYVGVGTGIGGGMVLGDRLCPGSERGSFEIGHMTIDRLGPRCACGRRGCVQAVASGPATLARAQRMRGSGVSFADLVRGIGRGESWASAAVDESCAALAIAVANVCELLHPSMVVIGGGFAAPISGFAATVAARMAGGLRPERSETPVKPAALEGLSSLYGAVLLAKGDA</sequence>
<dbReference type="Proteomes" id="UP000277671">
    <property type="component" value="Unassembled WGS sequence"/>
</dbReference>
<dbReference type="Gene3D" id="3.30.420.40">
    <property type="match status" value="2"/>
</dbReference>
<dbReference type="OrthoDB" id="9795247at2"/>